<feature type="region of interest" description="Disordered" evidence="1">
    <location>
        <begin position="1"/>
        <end position="22"/>
    </location>
</feature>
<evidence type="ECO:0000313" key="4">
    <source>
        <dbReference type="Proteomes" id="UP000275069"/>
    </source>
</evidence>
<name>A0A387BQ29_9MICO</name>
<evidence type="ECO:0000256" key="2">
    <source>
        <dbReference type="SAM" id="Phobius"/>
    </source>
</evidence>
<dbReference type="AlphaFoldDB" id="A0A387BQ29"/>
<organism evidence="3 4">
    <name type="scientific">Gryllotalpicola protaetiae</name>
    <dbReference type="NCBI Taxonomy" id="2419771"/>
    <lineage>
        <taxon>Bacteria</taxon>
        <taxon>Bacillati</taxon>
        <taxon>Actinomycetota</taxon>
        <taxon>Actinomycetes</taxon>
        <taxon>Micrococcales</taxon>
        <taxon>Microbacteriaceae</taxon>
        <taxon>Gryllotalpicola</taxon>
    </lineage>
</organism>
<accession>A0A387BQ29</accession>
<gene>
    <name evidence="3" type="ORF">D7I44_06035</name>
</gene>
<proteinExistence type="predicted"/>
<keyword evidence="2" id="KW-1133">Transmembrane helix</keyword>
<feature type="transmembrane region" description="Helical" evidence="2">
    <location>
        <begin position="95"/>
        <end position="113"/>
    </location>
</feature>
<keyword evidence="2" id="KW-0812">Transmembrane</keyword>
<keyword evidence="4" id="KW-1185">Reference proteome</keyword>
<dbReference type="EMBL" id="CP032624">
    <property type="protein sequence ID" value="AYG03130.1"/>
    <property type="molecule type" value="Genomic_DNA"/>
</dbReference>
<keyword evidence="2" id="KW-0472">Membrane</keyword>
<dbReference type="KEGG" id="gry:D7I44_06035"/>
<evidence type="ECO:0008006" key="5">
    <source>
        <dbReference type="Google" id="ProtNLM"/>
    </source>
</evidence>
<dbReference type="RefSeq" id="WP_120788662.1">
    <property type="nucleotide sequence ID" value="NZ_CP032624.1"/>
</dbReference>
<evidence type="ECO:0000256" key="1">
    <source>
        <dbReference type="SAM" id="MobiDB-lite"/>
    </source>
</evidence>
<protein>
    <recommendedName>
        <fullName evidence="5">DUF3618 domain-containing protein</fullName>
    </recommendedName>
</protein>
<sequence length="116" mass="11578">MTAMSDNYTPPNPINSAAEHAREAVNTVGSAASDLVGKASEAASGALDSARDTANNAVDTAQQGVSTGLGYAVKTVAEIGDKAARNVKSHPARTALIAAGVVIAAFVVGVITSRRA</sequence>
<evidence type="ECO:0000313" key="3">
    <source>
        <dbReference type="EMBL" id="AYG03130.1"/>
    </source>
</evidence>
<dbReference type="Proteomes" id="UP000275069">
    <property type="component" value="Chromosome"/>
</dbReference>
<reference evidence="3 4" key="1">
    <citation type="submission" date="2018-09" db="EMBL/GenBank/DDBJ databases">
        <title>Genome sequencing of strain 2DFW10M-5.</title>
        <authorList>
            <person name="Heo J."/>
            <person name="Kim S.-J."/>
            <person name="Kwon S.-W."/>
        </authorList>
    </citation>
    <scope>NUCLEOTIDE SEQUENCE [LARGE SCALE GENOMIC DNA]</scope>
    <source>
        <strain evidence="3 4">2DFW10M-5</strain>
    </source>
</reference>